<evidence type="ECO:0000313" key="2">
    <source>
        <dbReference type="Proteomes" id="UP000286287"/>
    </source>
</evidence>
<comment type="caution">
    <text evidence="1">The sequence shown here is derived from an EMBL/GenBank/DDBJ whole genome shotgun (WGS) entry which is preliminary data.</text>
</comment>
<evidence type="ECO:0000313" key="1">
    <source>
        <dbReference type="EMBL" id="RJF74990.1"/>
    </source>
</evidence>
<sequence length="276" mass="30305">MSAGKLTFLTLNAGEVSIVQTALGLMRRVNDDATQKPELAQLEKWFDPVNAQHGVGRFRMNRTHLILILDAAGIFRGLLDSGVTQFGQASPEAAAKMRGHANTLVERLAQQLKVRPERLAAYQDSWTKRAESHYRQDVARENGTLLDLTETEEQQLRMAVNLTRTVLGWGAENGQAVESGTMQALDTAHAVLRVMEQGEGEAELHGFHEREVLRGLGMACRACEDLLISTNPEIQAAGALIQERFPLDMAVIRGVRTKVEGVMDGLTIGVLPRSQA</sequence>
<proteinExistence type="predicted"/>
<organism evidence="1 2">
    <name type="scientific">Deinococcus cavernae</name>
    <dbReference type="NCBI Taxonomy" id="2320857"/>
    <lineage>
        <taxon>Bacteria</taxon>
        <taxon>Thermotogati</taxon>
        <taxon>Deinococcota</taxon>
        <taxon>Deinococci</taxon>
        <taxon>Deinococcales</taxon>
        <taxon>Deinococcaceae</taxon>
        <taxon>Deinococcus</taxon>
    </lineage>
</organism>
<dbReference type="Proteomes" id="UP000286287">
    <property type="component" value="Unassembled WGS sequence"/>
</dbReference>
<accession>A0A418VFU9</accession>
<reference evidence="1 2" key="1">
    <citation type="submission" date="2018-09" db="EMBL/GenBank/DDBJ databases">
        <authorList>
            <person name="Zhu H."/>
        </authorList>
    </citation>
    <scope>NUCLEOTIDE SEQUENCE [LARGE SCALE GENOMIC DNA]</scope>
    <source>
        <strain evidence="1 2">K2S05-167</strain>
    </source>
</reference>
<keyword evidence="2" id="KW-1185">Reference proteome</keyword>
<name>A0A418VFU9_9DEIO</name>
<dbReference type="AlphaFoldDB" id="A0A418VFU9"/>
<dbReference type="RefSeq" id="WP_119761038.1">
    <property type="nucleotide sequence ID" value="NZ_QYUJ01000008.1"/>
</dbReference>
<gene>
    <name evidence="1" type="ORF">D3875_03050</name>
</gene>
<protein>
    <submittedName>
        <fullName evidence="1">Uncharacterized protein</fullName>
    </submittedName>
</protein>
<dbReference type="EMBL" id="QYUJ01000008">
    <property type="protein sequence ID" value="RJF74990.1"/>
    <property type="molecule type" value="Genomic_DNA"/>
</dbReference>